<feature type="region of interest" description="Disordered" evidence="1">
    <location>
        <begin position="91"/>
        <end position="147"/>
    </location>
</feature>
<feature type="compositionally biased region" description="Polar residues" evidence="1">
    <location>
        <begin position="127"/>
        <end position="143"/>
    </location>
</feature>
<proteinExistence type="predicted"/>
<accession>R7WEB9</accession>
<evidence type="ECO:0000313" key="2">
    <source>
        <dbReference type="EnsemblPlants" id="EMT17779"/>
    </source>
</evidence>
<reference evidence="2" key="1">
    <citation type="submission" date="2015-06" db="UniProtKB">
        <authorList>
            <consortium name="EnsemblPlants"/>
        </authorList>
    </citation>
    <scope>IDENTIFICATION</scope>
</reference>
<name>R7WEB9_AEGTA</name>
<dbReference type="AlphaFoldDB" id="R7WEB9"/>
<organism evidence="2">
    <name type="scientific">Aegilops tauschii</name>
    <name type="common">Tausch's goatgrass</name>
    <name type="synonym">Aegilops squarrosa</name>
    <dbReference type="NCBI Taxonomy" id="37682"/>
    <lineage>
        <taxon>Eukaryota</taxon>
        <taxon>Viridiplantae</taxon>
        <taxon>Streptophyta</taxon>
        <taxon>Embryophyta</taxon>
        <taxon>Tracheophyta</taxon>
        <taxon>Spermatophyta</taxon>
        <taxon>Magnoliopsida</taxon>
        <taxon>Liliopsida</taxon>
        <taxon>Poales</taxon>
        <taxon>Poaceae</taxon>
        <taxon>BOP clade</taxon>
        <taxon>Pooideae</taxon>
        <taxon>Triticodae</taxon>
        <taxon>Triticeae</taxon>
        <taxon>Triticinae</taxon>
        <taxon>Aegilops</taxon>
    </lineage>
</organism>
<dbReference type="EnsemblPlants" id="EMT17779">
    <property type="protein sequence ID" value="EMT17779"/>
    <property type="gene ID" value="F775_43241"/>
</dbReference>
<feature type="region of interest" description="Disordered" evidence="1">
    <location>
        <begin position="1"/>
        <end position="22"/>
    </location>
</feature>
<protein>
    <submittedName>
        <fullName evidence="2">Uncharacterized protein</fullName>
    </submittedName>
</protein>
<evidence type="ECO:0000256" key="1">
    <source>
        <dbReference type="SAM" id="MobiDB-lite"/>
    </source>
</evidence>
<sequence>MPADDPVAEFFEGAKKQLTPPKRPDVVASALDEVIAAKLNKPLSFADEDEASGESLDMGSALFLARHTPTTTTSHALQLGAVTRQVTELQLGEGGGSEVPRPPTLPFFTNVPTPVVGKPPARDKAPQDQSDQRPSPGQRTPSKQPVVGAPRATFCLVHGLGILGLKEKMTAAAAGARTPRPSGEPLTDDDIATIARLTRLDAQALKAAAGMLGPDGEASGRPVSPC</sequence>